<evidence type="ECO:0000313" key="2">
    <source>
        <dbReference type="EMBL" id="MBT1071392.1"/>
    </source>
</evidence>
<name>A0ABS5U6U9_9BACT</name>
<dbReference type="InterPro" id="IPR007498">
    <property type="entry name" value="PqiA-like"/>
</dbReference>
<keyword evidence="3" id="KW-1185">Reference proteome</keyword>
<evidence type="ECO:0000256" key="1">
    <source>
        <dbReference type="SAM" id="Phobius"/>
    </source>
</evidence>
<keyword evidence="1" id="KW-1133">Transmembrane helix</keyword>
<feature type="transmembrane region" description="Helical" evidence="1">
    <location>
        <begin position="140"/>
        <end position="158"/>
    </location>
</feature>
<dbReference type="EMBL" id="JAHDYS010000004">
    <property type="protein sequence ID" value="MBT1071392.1"/>
    <property type="molecule type" value="Genomic_DNA"/>
</dbReference>
<sequence>MREDLIVACPECDLLQRMVPLHVGGTARCCRCFSILYKNKKHGLEMALALIMTAAFFYIIANTYPVLFLEKQGIRTASTLAQAVGTLWGQNMRIMATAVMITAIGAPGVEITLLLYILFSLRRRRISGRMPLLVKLLHKVRPWQMLEVFMLGALVSFVKLGGIATVMPGIALWAYAVLTILLAAVTVSLDEQTLWSYFRQGTVLSNGKPQ</sequence>
<keyword evidence="1" id="KW-0812">Transmembrane</keyword>
<dbReference type="Pfam" id="PF04403">
    <property type="entry name" value="PqiA"/>
    <property type="match status" value="1"/>
</dbReference>
<feature type="transmembrane region" description="Helical" evidence="1">
    <location>
        <begin position="170"/>
        <end position="189"/>
    </location>
</feature>
<comment type="caution">
    <text evidence="2">The sequence shown here is derived from an EMBL/GenBank/DDBJ whole genome shotgun (WGS) entry which is preliminary data.</text>
</comment>
<accession>A0ABS5U6U9</accession>
<reference evidence="2 3" key="1">
    <citation type="submission" date="2021-05" db="EMBL/GenBank/DDBJ databases">
        <title>The draft genome of Geobacter chapellei DSM 13688.</title>
        <authorList>
            <person name="Xu Z."/>
            <person name="Masuda Y."/>
            <person name="Itoh H."/>
            <person name="Senoo K."/>
        </authorList>
    </citation>
    <scope>NUCLEOTIDE SEQUENCE [LARGE SCALE GENOMIC DNA]</scope>
    <source>
        <strain evidence="2 3">DSM 13688</strain>
    </source>
</reference>
<keyword evidence="1" id="KW-0472">Membrane</keyword>
<evidence type="ECO:0000313" key="3">
    <source>
        <dbReference type="Proteomes" id="UP000784128"/>
    </source>
</evidence>
<dbReference type="RefSeq" id="WP_214297096.1">
    <property type="nucleotide sequence ID" value="NZ_JAHDYS010000004.1"/>
</dbReference>
<proteinExistence type="predicted"/>
<dbReference type="Proteomes" id="UP000784128">
    <property type="component" value="Unassembled WGS sequence"/>
</dbReference>
<feature type="transmembrane region" description="Helical" evidence="1">
    <location>
        <begin position="43"/>
        <end position="61"/>
    </location>
</feature>
<organism evidence="2 3">
    <name type="scientific">Pelotalea chapellei</name>
    <dbReference type="NCBI Taxonomy" id="44671"/>
    <lineage>
        <taxon>Bacteria</taxon>
        <taxon>Pseudomonadati</taxon>
        <taxon>Thermodesulfobacteriota</taxon>
        <taxon>Desulfuromonadia</taxon>
        <taxon>Geobacterales</taxon>
        <taxon>Geobacteraceae</taxon>
        <taxon>Pelotalea</taxon>
    </lineage>
</organism>
<gene>
    <name evidence="2" type="ORF">KJB30_06340</name>
</gene>
<protein>
    <submittedName>
        <fullName evidence="2">Paraquat-inducible protein A</fullName>
    </submittedName>
</protein>
<feature type="transmembrane region" description="Helical" evidence="1">
    <location>
        <begin position="94"/>
        <end position="119"/>
    </location>
</feature>